<keyword evidence="2" id="KW-0472">Membrane</keyword>
<feature type="compositionally biased region" description="Low complexity" evidence="1">
    <location>
        <begin position="43"/>
        <end position="54"/>
    </location>
</feature>
<dbReference type="Pfam" id="PF00578">
    <property type="entry name" value="AhpC-TSA"/>
    <property type="match status" value="1"/>
</dbReference>
<dbReference type="InterPro" id="IPR036249">
    <property type="entry name" value="Thioredoxin-like_sf"/>
</dbReference>
<dbReference type="Proteomes" id="UP000245423">
    <property type="component" value="Chromosome 1"/>
</dbReference>
<dbReference type="GO" id="GO:0016209">
    <property type="term" value="F:antioxidant activity"/>
    <property type="evidence" value="ECO:0007669"/>
    <property type="project" value="InterPro"/>
</dbReference>
<dbReference type="InterPro" id="IPR013766">
    <property type="entry name" value="Thioredoxin_domain"/>
</dbReference>
<evidence type="ECO:0000313" key="4">
    <source>
        <dbReference type="EMBL" id="SHD78119.1"/>
    </source>
</evidence>
<organism evidence="4 5">
    <name type="scientific">[Clostridium] ultunense Esp</name>
    <dbReference type="NCBI Taxonomy" id="1288971"/>
    <lineage>
        <taxon>Bacteria</taxon>
        <taxon>Bacillati</taxon>
        <taxon>Bacillota</taxon>
        <taxon>Tissierellia</taxon>
        <taxon>Tissierellales</taxon>
        <taxon>Tepidimicrobiaceae</taxon>
        <taxon>Schnuerera</taxon>
    </lineage>
</organism>
<evidence type="ECO:0000313" key="5">
    <source>
        <dbReference type="Proteomes" id="UP000245423"/>
    </source>
</evidence>
<dbReference type="InterPro" id="IPR050553">
    <property type="entry name" value="Thioredoxin_ResA/DsbE_sf"/>
</dbReference>
<name>M1Z5C7_9FIRM</name>
<evidence type="ECO:0000256" key="2">
    <source>
        <dbReference type="SAM" id="Phobius"/>
    </source>
</evidence>
<protein>
    <submittedName>
        <fullName evidence="4">Alkyl hydroperoxide reductase/ Thiol specific antioxidant/ Mal allergen</fullName>
    </submittedName>
</protein>
<accession>M1Z5C7</accession>
<dbReference type="CDD" id="cd02966">
    <property type="entry name" value="TlpA_like_family"/>
    <property type="match status" value="1"/>
</dbReference>
<evidence type="ECO:0000259" key="3">
    <source>
        <dbReference type="PROSITE" id="PS51352"/>
    </source>
</evidence>
<gene>
    <name evidence="4" type="ORF">CUESP1_2787</name>
</gene>
<dbReference type="InterPro" id="IPR000866">
    <property type="entry name" value="AhpC/TSA"/>
</dbReference>
<dbReference type="PANTHER" id="PTHR42852:SF13">
    <property type="entry name" value="PROTEIN DIPZ"/>
    <property type="match status" value="1"/>
</dbReference>
<dbReference type="HOGENOM" id="CLU_042529_11_4_9"/>
<dbReference type="AlphaFoldDB" id="M1Z5C7"/>
<reference evidence="4 5" key="1">
    <citation type="submission" date="2016-11" db="EMBL/GenBank/DDBJ databases">
        <authorList>
            <person name="Manzoor S."/>
        </authorList>
    </citation>
    <scope>NUCLEOTIDE SEQUENCE [LARGE SCALE GENOMIC DNA]</scope>
    <source>
        <strain evidence="4">Clostridium ultunense strain Esp</strain>
    </source>
</reference>
<dbReference type="PANTHER" id="PTHR42852">
    <property type="entry name" value="THIOL:DISULFIDE INTERCHANGE PROTEIN DSBE"/>
    <property type="match status" value="1"/>
</dbReference>
<dbReference type="PROSITE" id="PS51352">
    <property type="entry name" value="THIOREDOXIN_2"/>
    <property type="match status" value="1"/>
</dbReference>
<dbReference type="SUPFAM" id="SSF52833">
    <property type="entry name" value="Thioredoxin-like"/>
    <property type="match status" value="1"/>
</dbReference>
<dbReference type="EMBL" id="LT669839">
    <property type="protein sequence ID" value="SHD78119.1"/>
    <property type="molecule type" value="Genomic_DNA"/>
</dbReference>
<dbReference type="GO" id="GO:0016491">
    <property type="term" value="F:oxidoreductase activity"/>
    <property type="evidence" value="ECO:0007669"/>
    <property type="project" value="InterPro"/>
</dbReference>
<keyword evidence="5" id="KW-1185">Reference proteome</keyword>
<feature type="region of interest" description="Disordered" evidence="1">
    <location>
        <begin position="38"/>
        <end position="59"/>
    </location>
</feature>
<sequence>MKGRDRVNKKILSIIILAVVLVGGLYYFTMVKGEETTEELVPENNVSEETNSETNGEDITEDFVPDISIGEEAPNFTLKNLDGEEVSLTDYRGKTVLINFWATWCKYCDIEMPDLQKLDKENEDLVVLAVDVMEKKSLVEEYIAEGGYDFQVVLDEDGDIAKLYLVSAFPTSYFVDKDGILLGGVPGMMTYAQMSQIVEGIRDGE</sequence>
<feature type="transmembrane region" description="Helical" evidence="2">
    <location>
        <begin position="12"/>
        <end position="29"/>
    </location>
</feature>
<proteinExistence type="predicted"/>
<dbReference type="Gene3D" id="3.40.30.10">
    <property type="entry name" value="Glutaredoxin"/>
    <property type="match status" value="1"/>
</dbReference>
<feature type="domain" description="Thioredoxin" evidence="3">
    <location>
        <begin position="67"/>
        <end position="203"/>
    </location>
</feature>
<keyword evidence="2" id="KW-1133">Transmembrane helix</keyword>
<evidence type="ECO:0000256" key="1">
    <source>
        <dbReference type="SAM" id="MobiDB-lite"/>
    </source>
</evidence>
<keyword evidence="2" id="KW-0812">Transmembrane</keyword>